<evidence type="ECO:0000313" key="2">
    <source>
        <dbReference type="Proteomes" id="UP001432014"/>
    </source>
</evidence>
<keyword evidence="2" id="KW-1185">Reference proteome</keyword>
<dbReference type="EMBL" id="CP108482">
    <property type="protein sequence ID" value="WUS55009.1"/>
    <property type="molecule type" value="Genomic_DNA"/>
</dbReference>
<accession>A0ABZ1W2G9</accession>
<dbReference type="Proteomes" id="UP001432014">
    <property type="component" value="Chromosome"/>
</dbReference>
<name>A0ABZ1W2G9_9ACTN</name>
<dbReference type="RefSeq" id="WP_329500437.1">
    <property type="nucleotide sequence ID" value="NZ_CP108460.1"/>
</dbReference>
<dbReference type="SUPFAM" id="SSF52518">
    <property type="entry name" value="Thiamin diphosphate-binding fold (THDP-binding)"/>
    <property type="match status" value="1"/>
</dbReference>
<reference evidence="1 2" key="1">
    <citation type="submission" date="2022-10" db="EMBL/GenBank/DDBJ databases">
        <title>The complete genomes of actinobacterial strains from the NBC collection.</title>
        <authorList>
            <person name="Joergensen T.S."/>
            <person name="Alvarez Arevalo M."/>
            <person name="Sterndorff E.B."/>
            <person name="Faurdal D."/>
            <person name="Vuksanovic O."/>
            <person name="Mourched A.-S."/>
            <person name="Charusanti P."/>
            <person name="Shaw S."/>
            <person name="Blin K."/>
            <person name="Weber T."/>
        </authorList>
    </citation>
    <scope>NUCLEOTIDE SEQUENCE [LARGE SCALE GENOMIC DNA]</scope>
    <source>
        <strain evidence="1 2">NBC_01247</strain>
    </source>
</reference>
<dbReference type="Gene3D" id="3.40.50.970">
    <property type="match status" value="1"/>
</dbReference>
<evidence type="ECO:0000313" key="1">
    <source>
        <dbReference type="EMBL" id="WUS55009.1"/>
    </source>
</evidence>
<proteinExistence type="predicted"/>
<gene>
    <name evidence="1" type="ORF">OG469_05470</name>
</gene>
<dbReference type="InterPro" id="IPR029061">
    <property type="entry name" value="THDP-binding"/>
</dbReference>
<organism evidence="1 2">
    <name type="scientific">Kitasatospora herbaricolor</name>
    <dbReference type="NCBI Taxonomy" id="68217"/>
    <lineage>
        <taxon>Bacteria</taxon>
        <taxon>Bacillati</taxon>
        <taxon>Actinomycetota</taxon>
        <taxon>Actinomycetes</taxon>
        <taxon>Kitasatosporales</taxon>
        <taxon>Streptomycetaceae</taxon>
        <taxon>Kitasatospora</taxon>
    </lineage>
</organism>
<sequence length="81" mass="9316">MHDPDRYRDKAEIERWKERDPITLLVTRMRAENGLKDADLDVLEQEVDEELDRALEGAREGGAEPVEDLLRFVHSPTEAAS</sequence>
<protein>
    <submittedName>
        <fullName evidence="1">Uncharacterized protein</fullName>
    </submittedName>
</protein>